<evidence type="ECO:0000313" key="4">
    <source>
        <dbReference type="EMBL" id="CUO48729.1"/>
    </source>
</evidence>
<dbReference type="EMBL" id="CYZD01000012">
    <property type="protein sequence ID" value="CUO48729.1"/>
    <property type="molecule type" value="Genomic_DNA"/>
</dbReference>
<reference evidence="4 5" key="1">
    <citation type="submission" date="2015-09" db="EMBL/GenBank/DDBJ databases">
        <authorList>
            <consortium name="Pathogen Informatics"/>
        </authorList>
    </citation>
    <scope>NUCLEOTIDE SEQUENCE [LARGE SCALE GENOMIC DNA]</scope>
    <source>
        <strain evidence="4 5">2789STDY5608837</strain>
    </source>
</reference>
<organism evidence="4 5">
    <name type="scientific">Blautia obeum</name>
    <dbReference type="NCBI Taxonomy" id="40520"/>
    <lineage>
        <taxon>Bacteria</taxon>
        <taxon>Bacillati</taxon>
        <taxon>Bacillota</taxon>
        <taxon>Clostridia</taxon>
        <taxon>Lachnospirales</taxon>
        <taxon>Lachnospiraceae</taxon>
        <taxon>Blautia</taxon>
    </lineage>
</organism>
<evidence type="ECO:0000259" key="3">
    <source>
        <dbReference type="Pfam" id="PF19568"/>
    </source>
</evidence>
<dbReference type="Pfam" id="PF19568">
    <property type="entry name" value="Spore_III_AA"/>
    <property type="match status" value="1"/>
</dbReference>
<dbReference type="Proteomes" id="UP000095409">
    <property type="component" value="Unassembled WGS sequence"/>
</dbReference>
<feature type="domain" description="Stage III sporulation protein AA AAA+ ATPase" evidence="3">
    <location>
        <begin position="6"/>
        <end position="307"/>
    </location>
</feature>
<keyword evidence="2" id="KW-0067">ATP-binding</keyword>
<proteinExistence type="predicted"/>
<gene>
    <name evidence="4" type="ORF">ERS852394_02307</name>
</gene>
<dbReference type="PANTHER" id="PTHR20953:SF3">
    <property type="entry name" value="P-LOOP CONTAINING NUCLEOSIDE TRIPHOSPHATE HYDROLASES SUPERFAMILY PROTEIN"/>
    <property type="match status" value="1"/>
</dbReference>
<keyword evidence="1" id="KW-0547">Nucleotide-binding</keyword>
<dbReference type="Gene3D" id="3.40.50.300">
    <property type="entry name" value="P-loop containing nucleotide triphosphate hydrolases"/>
    <property type="match status" value="1"/>
</dbReference>
<dbReference type="PANTHER" id="PTHR20953">
    <property type="entry name" value="KINASE-RELATED"/>
    <property type="match status" value="1"/>
</dbReference>
<name>A0A174FJC4_9FIRM</name>
<dbReference type="InterPro" id="IPR027417">
    <property type="entry name" value="P-loop_NTPase"/>
</dbReference>
<evidence type="ECO:0000256" key="2">
    <source>
        <dbReference type="ARBA" id="ARBA00022840"/>
    </source>
</evidence>
<dbReference type="GO" id="GO:0005524">
    <property type="term" value="F:ATP binding"/>
    <property type="evidence" value="ECO:0007669"/>
    <property type="project" value="UniProtKB-KW"/>
</dbReference>
<dbReference type="InterPro" id="IPR014217">
    <property type="entry name" value="Spore_III_AA"/>
</dbReference>
<evidence type="ECO:0000256" key="1">
    <source>
        <dbReference type="ARBA" id="ARBA00022741"/>
    </source>
</evidence>
<dbReference type="SUPFAM" id="SSF52540">
    <property type="entry name" value="P-loop containing nucleoside triphosphate hydrolases"/>
    <property type="match status" value="1"/>
</dbReference>
<dbReference type="NCBIfam" id="TIGR02858">
    <property type="entry name" value="spore_III_AA"/>
    <property type="match status" value="1"/>
</dbReference>
<dbReference type="AlphaFoldDB" id="A0A174FJC4"/>
<protein>
    <submittedName>
        <fullName evidence="4">Uncharacterized protein conserved in bacteria</fullName>
    </submittedName>
</protein>
<sequence length="309" mass="34730">MRTIRAGQIQSLFAGNIRKLLEECVIDYEKLYEIRLRTGRPVFLCYGDGEKFLRTGNGMPYRVTRQDLKETLEYISGYSLYAYEDEIRQGYLSVQGGHRVGITGKVILDGEHIRGMKYISCINVRLAHQVQGCADEVLPYIRNGEQVYHTLIIAPPRCGKTTLLRDMIRQISNGTDRIQGKTVGVVDERSELAGCYQGIPQNDLGMRTDVLDACPKAKGMQMLLRSMSPDVVAVDELGKKEDFKAVESVVHCGCKLFATAHGNSLEDILRQPFFQKLRELEVFERYIVLGKKGHAGSIEAIYDGKGKPC</sequence>
<dbReference type="InterPro" id="IPR045735">
    <property type="entry name" value="Spore_III_AA_AAA+_ATPase"/>
</dbReference>
<evidence type="ECO:0000313" key="5">
    <source>
        <dbReference type="Proteomes" id="UP000095409"/>
    </source>
</evidence>
<accession>A0A174FJC4</accession>